<feature type="transmembrane region" description="Helical" evidence="5">
    <location>
        <begin position="319"/>
        <end position="341"/>
    </location>
</feature>
<dbReference type="Pfam" id="PF07690">
    <property type="entry name" value="MFS_1"/>
    <property type="match status" value="1"/>
</dbReference>
<feature type="domain" description="Major facilitator superfamily (MFS) profile" evidence="6">
    <location>
        <begin position="56"/>
        <end position="506"/>
    </location>
</feature>
<dbReference type="PANTHER" id="PTHR23501:SF201">
    <property type="entry name" value="MFS AFLATOXIN EFFLUX PUMP"/>
    <property type="match status" value="1"/>
</dbReference>
<feature type="transmembrane region" description="Helical" evidence="5">
    <location>
        <begin position="447"/>
        <end position="471"/>
    </location>
</feature>
<feature type="transmembrane region" description="Helical" evidence="5">
    <location>
        <begin position="278"/>
        <end position="299"/>
    </location>
</feature>
<dbReference type="GO" id="GO:0005886">
    <property type="term" value="C:plasma membrane"/>
    <property type="evidence" value="ECO:0007669"/>
    <property type="project" value="TreeGrafter"/>
</dbReference>
<dbReference type="OrthoDB" id="3940175at2759"/>
<feature type="transmembrane region" description="Helical" evidence="5">
    <location>
        <begin position="413"/>
        <end position="435"/>
    </location>
</feature>
<accession>A0A6A6Q6T0</accession>
<evidence type="ECO:0000313" key="8">
    <source>
        <dbReference type="Proteomes" id="UP000799767"/>
    </source>
</evidence>
<dbReference type="GeneID" id="54477407"/>
<protein>
    <submittedName>
        <fullName evidence="7">Putative efflux pump antibiotic resistance protein</fullName>
    </submittedName>
</protein>
<feature type="transmembrane region" description="Helical" evidence="5">
    <location>
        <begin position="251"/>
        <end position="272"/>
    </location>
</feature>
<dbReference type="GO" id="GO:0022857">
    <property type="term" value="F:transmembrane transporter activity"/>
    <property type="evidence" value="ECO:0007669"/>
    <property type="project" value="InterPro"/>
</dbReference>
<evidence type="ECO:0000256" key="5">
    <source>
        <dbReference type="SAM" id="Phobius"/>
    </source>
</evidence>
<keyword evidence="8" id="KW-1185">Reference proteome</keyword>
<name>A0A6A6Q6T0_9PEZI</name>
<evidence type="ECO:0000256" key="4">
    <source>
        <dbReference type="ARBA" id="ARBA00023136"/>
    </source>
</evidence>
<dbReference type="Proteomes" id="UP000799767">
    <property type="component" value="Unassembled WGS sequence"/>
</dbReference>
<comment type="subcellular location">
    <subcellularLocation>
        <location evidence="1">Membrane</location>
        <topology evidence="1">Multi-pass membrane protein</topology>
    </subcellularLocation>
</comment>
<gene>
    <name evidence="7" type="ORF">BDY17DRAFT_320215</name>
</gene>
<evidence type="ECO:0000313" key="7">
    <source>
        <dbReference type="EMBL" id="KAF2487694.1"/>
    </source>
</evidence>
<feature type="transmembrane region" description="Helical" evidence="5">
    <location>
        <begin position="379"/>
        <end position="401"/>
    </location>
</feature>
<dbReference type="InterPro" id="IPR011701">
    <property type="entry name" value="MFS"/>
</dbReference>
<keyword evidence="3 5" id="KW-1133">Transmembrane helix</keyword>
<organism evidence="7 8">
    <name type="scientific">Neohortaea acidophila</name>
    <dbReference type="NCBI Taxonomy" id="245834"/>
    <lineage>
        <taxon>Eukaryota</taxon>
        <taxon>Fungi</taxon>
        <taxon>Dikarya</taxon>
        <taxon>Ascomycota</taxon>
        <taxon>Pezizomycotina</taxon>
        <taxon>Dothideomycetes</taxon>
        <taxon>Dothideomycetidae</taxon>
        <taxon>Mycosphaerellales</taxon>
        <taxon>Teratosphaeriaceae</taxon>
        <taxon>Neohortaea</taxon>
    </lineage>
</organism>
<evidence type="ECO:0000256" key="2">
    <source>
        <dbReference type="ARBA" id="ARBA00022692"/>
    </source>
</evidence>
<dbReference type="FunFam" id="1.20.1250.20:FF:000196">
    <property type="entry name" value="MFS toxin efflux pump (AflT)"/>
    <property type="match status" value="1"/>
</dbReference>
<dbReference type="AlphaFoldDB" id="A0A6A6Q6T0"/>
<dbReference type="InterPro" id="IPR020846">
    <property type="entry name" value="MFS_dom"/>
</dbReference>
<dbReference type="PROSITE" id="PS50850">
    <property type="entry name" value="MFS"/>
    <property type="match status" value="1"/>
</dbReference>
<keyword evidence="2 5" id="KW-0812">Transmembrane</keyword>
<feature type="transmembrane region" description="Helical" evidence="5">
    <location>
        <begin position="54"/>
        <end position="79"/>
    </location>
</feature>
<dbReference type="PANTHER" id="PTHR23501">
    <property type="entry name" value="MAJOR FACILITATOR SUPERFAMILY"/>
    <property type="match status" value="1"/>
</dbReference>
<evidence type="ECO:0000259" key="6">
    <source>
        <dbReference type="PROSITE" id="PS50850"/>
    </source>
</evidence>
<keyword evidence="4 5" id="KW-0472">Membrane</keyword>
<feature type="transmembrane region" description="Helical" evidence="5">
    <location>
        <begin position="121"/>
        <end position="140"/>
    </location>
</feature>
<evidence type="ECO:0000256" key="1">
    <source>
        <dbReference type="ARBA" id="ARBA00004141"/>
    </source>
</evidence>
<dbReference type="SUPFAM" id="SSF103473">
    <property type="entry name" value="MFS general substrate transporter"/>
    <property type="match status" value="1"/>
</dbReference>
<evidence type="ECO:0000256" key="3">
    <source>
        <dbReference type="ARBA" id="ARBA00022989"/>
    </source>
</evidence>
<dbReference type="InterPro" id="IPR036259">
    <property type="entry name" value="MFS_trans_sf"/>
</dbReference>
<proteinExistence type="predicted"/>
<dbReference type="Gene3D" id="1.20.1250.20">
    <property type="entry name" value="MFS general substrate transporter like domains"/>
    <property type="match status" value="2"/>
</dbReference>
<reference evidence="7" key="1">
    <citation type="journal article" date="2020" name="Stud. Mycol.">
        <title>101 Dothideomycetes genomes: a test case for predicting lifestyles and emergence of pathogens.</title>
        <authorList>
            <person name="Haridas S."/>
            <person name="Albert R."/>
            <person name="Binder M."/>
            <person name="Bloem J."/>
            <person name="Labutti K."/>
            <person name="Salamov A."/>
            <person name="Andreopoulos B."/>
            <person name="Baker S."/>
            <person name="Barry K."/>
            <person name="Bills G."/>
            <person name="Bluhm B."/>
            <person name="Cannon C."/>
            <person name="Castanera R."/>
            <person name="Culley D."/>
            <person name="Daum C."/>
            <person name="Ezra D."/>
            <person name="Gonzalez J."/>
            <person name="Henrissat B."/>
            <person name="Kuo A."/>
            <person name="Liang C."/>
            <person name="Lipzen A."/>
            <person name="Lutzoni F."/>
            <person name="Magnuson J."/>
            <person name="Mondo S."/>
            <person name="Nolan M."/>
            <person name="Ohm R."/>
            <person name="Pangilinan J."/>
            <person name="Park H.-J."/>
            <person name="Ramirez L."/>
            <person name="Alfaro M."/>
            <person name="Sun H."/>
            <person name="Tritt A."/>
            <person name="Yoshinaga Y."/>
            <person name="Zwiers L.-H."/>
            <person name="Turgeon B."/>
            <person name="Goodwin S."/>
            <person name="Spatafora J."/>
            <person name="Crous P."/>
            <person name="Grigoriev I."/>
        </authorList>
    </citation>
    <scope>NUCLEOTIDE SEQUENCE</scope>
    <source>
        <strain evidence="7">CBS 113389</strain>
    </source>
</reference>
<feature type="transmembrane region" description="Helical" evidence="5">
    <location>
        <begin position="179"/>
        <end position="203"/>
    </location>
</feature>
<feature type="transmembrane region" description="Helical" evidence="5">
    <location>
        <begin position="209"/>
        <end position="230"/>
    </location>
</feature>
<dbReference type="EMBL" id="MU001631">
    <property type="protein sequence ID" value="KAF2487694.1"/>
    <property type="molecule type" value="Genomic_DNA"/>
</dbReference>
<feature type="transmembrane region" description="Helical" evidence="5">
    <location>
        <begin position="146"/>
        <end position="167"/>
    </location>
</feature>
<dbReference type="CDD" id="cd17502">
    <property type="entry name" value="MFS_Azr1_MDR_like"/>
    <property type="match status" value="1"/>
</dbReference>
<feature type="transmembrane region" description="Helical" evidence="5">
    <location>
        <begin position="91"/>
        <end position="109"/>
    </location>
</feature>
<feature type="transmembrane region" description="Helical" evidence="5">
    <location>
        <begin position="521"/>
        <end position="539"/>
    </location>
</feature>
<sequence>MTKAEVDALATTIVEVASITSHEESQPDIGEACTTKQIDEKEEDQNHPKGIKFALLYTCILLGCFLVGYDNACLAVLAPVITDDFNALTNIGWYAVAYLLSMSGTLLIYGKLYSFYSMKRMFLGSLSIFLVGNIVTASAPTSPVFIFGRALSGLGAAGVFAGGSILIAHTTTLQQRPLYIATMGSVECTALATGPLIAGAIAHAANWRLCFYICIPITVFIMITVFLCVGDIRISEYQGLNGKEKRQRMDLPGSAVILMAAPCLVLGLEWAGTTYAWANWRIVLLFTLAGILSLVFIYAEYRAGDNGIVPLKMVRRRTVALSGIVVFCNVGALSVIAYYIAIYFQAVRGATTLGSGIMYLPLAVSMAITALLGGKLTSFIGYANPTLLLGAALEIVGSALMTTLQPNTPAVKWIIYQIVYGIGIGLGFQPPYVAVQATLKSSEIPTALTTLAFLQTNGGIVILGIAGNVFFTRLSRNLEAAVPTLDAATVLSGGALNVVRSVPEKYREQALEAYSATLSNVFYISLALSCVIGVCALGIEWKSIKEKKQSEEGGEA</sequence>
<dbReference type="RefSeq" id="XP_033594263.1">
    <property type="nucleotide sequence ID" value="XM_033736405.1"/>
</dbReference>
<feature type="transmembrane region" description="Helical" evidence="5">
    <location>
        <begin position="353"/>
        <end position="372"/>
    </location>
</feature>